<feature type="transmembrane region" description="Helical" evidence="7">
    <location>
        <begin position="98"/>
        <end position="123"/>
    </location>
</feature>
<dbReference type="InterPro" id="IPR000515">
    <property type="entry name" value="MetI-like"/>
</dbReference>
<reference evidence="9 10" key="1">
    <citation type="submission" date="2017-04" db="EMBL/GenBank/DDBJ databases">
        <authorList>
            <person name="Afonso C.L."/>
            <person name="Miller P.J."/>
            <person name="Scott M.A."/>
            <person name="Spackman E."/>
            <person name="Goraichik I."/>
            <person name="Dimitrov K.M."/>
            <person name="Suarez D.L."/>
            <person name="Swayne D.E."/>
        </authorList>
    </citation>
    <scope>NUCLEOTIDE SEQUENCE [LARGE SCALE GENOMIC DNA]</scope>
    <source>
        <strain evidence="9 10">B5P</strain>
    </source>
</reference>
<dbReference type="CDD" id="cd06261">
    <property type="entry name" value="TM_PBP2"/>
    <property type="match status" value="1"/>
</dbReference>
<feature type="transmembrane region" description="Helical" evidence="7">
    <location>
        <begin position="60"/>
        <end position="86"/>
    </location>
</feature>
<evidence type="ECO:0000259" key="8">
    <source>
        <dbReference type="PROSITE" id="PS50928"/>
    </source>
</evidence>
<feature type="transmembrane region" description="Helical" evidence="7">
    <location>
        <begin position="227"/>
        <end position="246"/>
    </location>
</feature>
<evidence type="ECO:0000256" key="5">
    <source>
        <dbReference type="ARBA" id="ARBA00022989"/>
    </source>
</evidence>
<feature type="transmembrane region" description="Helical" evidence="7">
    <location>
        <begin position="129"/>
        <end position="150"/>
    </location>
</feature>
<proteinExistence type="inferred from homology"/>
<keyword evidence="5 7" id="KW-1133">Transmembrane helix</keyword>
<dbReference type="GO" id="GO:0055085">
    <property type="term" value="P:transmembrane transport"/>
    <property type="evidence" value="ECO:0007669"/>
    <property type="project" value="InterPro"/>
</dbReference>
<sequence>MSSGTLLYRLFGRSSLVANGLLVLALAAWWATSSTLPERIFPSIGTIALTLLDFAQDPEFWWNAAVTFSRIVVAIAAATIVGGLIGIMPRYWPSTGGIVDNILVPFFSSFPGLAWAILGTVWFGVTSQAVIIVQFFIVLPFALVNVAEGAKAIGTEEVEMGRSFSRNRLATFWRIELPLLSPFFMSAITISYGVCWKISLIAELFGARSGIGYMMQHAQDVGQTDRILALCIAIVIFVIIGQRFILQPLSRLIVKGESSGVAGRNG</sequence>
<name>A0A1X7N5U5_9HYPH</name>
<dbReference type="SUPFAM" id="SSF161098">
    <property type="entry name" value="MetI-like"/>
    <property type="match status" value="1"/>
</dbReference>
<dbReference type="RefSeq" id="WP_085463423.1">
    <property type="nucleotide sequence ID" value="NZ_FXBL01000004.1"/>
</dbReference>
<accession>A0A1X7N5U5</accession>
<keyword evidence="10" id="KW-1185">Reference proteome</keyword>
<dbReference type="PANTHER" id="PTHR30151:SF0">
    <property type="entry name" value="ABC TRANSPORTER PERMEASE PROTEIN MJ0413-RELATED"/>
    <property type="match status" value="1"/>
</dbReference>
<dbReference type="Pfam" id="PF00528">
    <property type="entry name" value="BPD_transp_1"/>
    <property type="match status" value="1"/>
</dbReference>
<comment type="similarity">
    <text evidence="7">Belongs to the binding-protein-dependent transport system permease family.</text>
</comment>
<evidence type="ECO:0000256" key="2">
    <source>
        <dbReference type="ARBA" id="ARBA00022448"/>
    </source>
</evidence>
<evidence type="ECO:0000256" key="4">
    <source>
        <dbReference type="ARBA" id="ARBA00022692"/>
    </source>
</evidence>
<gene>
    <name evidence="9" type="ORF">SAMN02982922_1323</name>
</gene>
<dbReference type="PROSITE" id="PS50928">
    <property type="entry name" value="ABC_TM1"/>
    <property type="match status" value="1"/>
</dbReference>
<dbReference type="OrthoDB" id="9799271at2"/>
<dbReference type="AlphaFoldDB" id="A0A1X7N5U5"/>
<dbReference type="InterPro" id="IPR035906">
    <property type="entry name" value="MetI-like_sf"/>
</dbReference>
<evidence type="ECO:0000256" key="1">
    <source>
        <dbReference type="ARBA" id="ARBA00004651"/>
    </source>
</evidence>
<keyword evidence="2 7" id="KW-0813">Transport</keyword>
<dbReference type="GO" id="GO:0005886">
    <property type="term" value="C:plasma membrane"/>
    <property type="evidence" value="ECO:0007669"/>
    <property type="project" value="UniProtKB-SubCell"/>
</dbReference>
<organism evidence="9 10">
    <name type="scientific">Mesorhizobium australicum</name>
    <dbReference type="NCBI Taxonomy" id="536018"/>
    <lineage>
        <taxon>Bacteria</taxon>
        <taxon>Pseudomonadati</taxon>
        <taxon>Pseudomonadota</taxon>
        <taxon>Alphaproteobacteria</taxon>
        <taxon>Hyphomicrobiales</taxon>
        <taxon>Phyllobacteriaceae</taxon>
        <taxon>Mesorhizobium</taxon>
    </lineage>
</organism>
<dbReference type="Gene3D" id="1.10.3720.10">
    <property type="entry name" value="MetI-like"/>
    <property type="match status" value="1"/>
</dbReference>
<evidence type="ECO:0000256" key="7">
    <source>
        <dbReference type="RuleBase" id="RU363032"/>
    </source>
</evidence>
<evidence type="ECO:0000313" key="10">
    <source>
        <dbReference type="Proteomes" id="UP000193083"/>
    </source>
</evidence>
<evidence type="ECO:0000313" key="9">
    <source>
        <dbReference type="EMBL" id="SMH32711.1"/>
    </source>
</evidence>
<feature type="transmembrane region" description="Helical" evidence="7">
    <location>
        <begin position="12"/>
        <end position="31"/>
    </location>
</feature>
<dbReference type="PANTHER" id="PTHR30151">
    <property type="entry name" value="ALKANE SULFONATE ABC TRANSPORTER-RELATED, MEMBRANE SUBUNIT"/>
    <property type="match status" value="1"/>
</dbReference>
<dbReference type="EMBL" id="FXBL01000004">
    <property type="protein sequence ID" value="SMH32711.1"/>
    <property type="molecule type" value="Genomic_DNA"/>
</dbReference>
<keyword evidence="6 7" id="KW-0472">Membrane</keyword>
<feature type="domain" description="ABC transmembrane type-1" evidence="8">
    <location>
        <begin position="64"/>
        <end position="245"/>
    </location>
</feature>
<comment type="subcellular location">
    <subcellularLocation>
        <location evidence="1 7">Cell membrane</location>
        <topology evidence="1 7">Multi-pass membrane protein</topology>
    </subcellularLocation>
</comment>
<protein>
    <submittedName>
        <fullName evidence="9">Sulfonate transport system permease protein</fullName>
    </submittedName>
</protein>
<keyword evidence="3" id="KW-1003">Cell membrane</keyword>
<keyword evidence="4 7" id="KW-0812">Transmembrane</keyword>
<evidence type="ECO:0000256" key="3">
    <source>
        <dbReference type="ARBA" id="ARBA00022475"/>
    </source>
</evidence>
<dbReference type="Proteomes" id="UP000193083">
    <property type="component" value="Unassembled WGS sequence"/>
</dbReference>
<evidence type="ECO:0000256" key="6">
    <source>
        <dbReference type="ARBA" id="ARBA00023136"/>
    </source>
</evidence>